<feature type="binding site" evidence="8">
    <location>
        <position position="16"/>
    </location>
    <ligand>
        <name>Mg(2+)</name>
        <dbReference type="ChEBI" id="CHEBI:18420"/>
    </ligand>
</feature>
<dbReference type="GO" id="GO:0005524">
    <property type="term" value="F:ATP binding"/>
    <property type="evidence" value="ECO:0007669"/>
    <property type="project" value="UniProtKB-UniRule"/>
</dbReference>
<protein>
    <recommendedName>
        <fullName evidence="8">ATP-dependent dethiobiotin synthetase BioD</fullName>
        <ecNumber evidence="8">6.3.3.3</ecNumber>
    </recommendedName>
    <alternativeName>
        <fullName evidence="8">DTB synthetase</fullName>
        <shortName evidence="8">DTBS</shortName>
    </alternativeName>
    <alternativeName>
        <fullName evidence="8">Dethiobiotin synthase</fullName>
    </alternativeName>
</protein>
<keyword evidence="5 8" id="KW-0093">Biotin biosynthesis</keyword>
<comment type="similarity">
    <text evidence="8">Belongs to the dethiobiotin synthetase family.</text>
</comment>
<keyword evidence="4 8" id="KW-0547">Nucleotide-binding</keyword>
<feature type="binding site" evidence="8">
    <location>
        <position position="68"/>
    </location>
    <ligand>
        <name>Mg(2+)</name>
        <dbReference type="ChEBI" id="CHEBI:18420"/>
    </ligand>
</feature>
<dbReference type="EMBL" id="UGTV01000015">
    <property type="protein sequence ID" value="SUC09772.1"/>
    <property type="molecule type" value="Genomic_DNA"/>
</dbReference>
<dbReference type="GO" id="GO:0005829">
    <property type="term" value="C:cytosol"/>
    <property type="evidence" value="ECO:0007669"/>
    <property type="project" value="TreeGrafter"/>
</dbReference>
<sequence length="244" mass="27718">MSCFFVTGTDTNVGKTVASRAIIQALQNKGIQIVGYKPIAFSHEDSIYNDVEYQDKSKSDYGLENNADVLTLMKSTKENVSYQDVNSYTFKHSTPISSHEEKSIHIEKINSDLSRLNKKYQSILVEGAYGWLTPINEHYRFADWVQEQKMPVVLVVGIKEGCINHALLTVESIQQKGLPLLGWIANRINPCLSHYAEIIKLLSEKIDAPLLGQIPYLHKPEEQELSHYITNVERLTYMETVLVD</sequence>
<evidence type="ECO:0000256" key="7">
    <source>
        <dbReference type="ARBA" id="ARBA00022842"/>
    </source>
</evidence>
<dbReference type="GO" id="GO:0004141">
    <property type="term" value="F:dethiobiotin synthase activity"/>
    <property type="evidence" value="ECO:0007669"/>
    <property type="project" value="UniProtKB-UniRule"/>
</dbReference>
<feature type="binding site" evidence="8">
    <location>
        <position position="126"/>
    </location>
    <ligand>
        <name>Mg(2+)</name>
        <dbReference type="ChEBI" id="CHEBI:18420"/>
    </ligand>
</feature>
<evidence type="ECO:0000256" key="3">
    <source>
        <dbReference type="ARBA" id="ARBA00022723"/>
    </source>
</evidence>
<evidence type="ECO:0000256" key="4">
    <source>
        <dbReference type="ARBA" id="ARBA00022741"/>
    </source>
</evidence>
<comment type="catalytic activity">
    <reaction evidence="8">
        <text>(7R,8S)-7,8-diammoniononanoate + CO2 + ATP = (4R,5S)-dethiobiotin + ADP + phosphate + 3 H(+)</text>
        <dbReference type="Rhea" id="RHEA:15805"/>
        <dbReference type="ChEBI" id="CHEBI:15378"/>
        <dbReference type="ChEBI" id="CHEBI:16526"/>
        <dbReference type="ChEBI" id="CHEBI:30616"/>
        <dbReference type="ChEBI" id="CHEBI:43474"/>
        <dbReference type="ChEBI" id="CHEBI:149469"/>
        <dbReference type="ChEBI" id="CHEBI:149473"/>
        <dbReference type="ChEBI" id="CHEBI:456216"/>
        <dbReference type="EC" id="6.3.3.3"/>
    </reaction>
</comment>
<feature type="binding site" evidence="8">
    <location>
        <position position="222"/>
    </location>
    <ligand>
        <name>ATP</name>
        <dbReference type="ChEBI" id="CHEBI:30616"/>
    </ligand>
</feature>
<keyword evidence="3 8" id="KW-0479">Metal-binding</keyword>
<keyword evidence="6 8" id="KW-0067">ATP-binding</keyword>
<dbReference type="AlphaFoldDB" id="A0A379ETZ8"/>
<evidence type="ECO:0000313" key="12">
    <source>
        <dbReference type="Proteomes" id="UP001052140"/>
    </source>
</evidence>
<comment type="subunit">
    <text evidence="8">Homodimer.</text>
</comment>
<dbReference type="GO" id="GO:0042803">
    <property type="term" value="F:protein homodimerization activity"/>
    <property type="evidence" value="ECO:0007669"/>
    <property type="project" value="UniProtKB-ARBA"/>
</dbReference>
<dbReference type="EC" id="6.3.3.3" evidence="8"/>
<feature type="binding site" evidence="8">
    <location>
        <begin position="186"/>
        <end position="187"/>
    </location>
    <ligand>
        <name>ATP</name>
        <dbReference type="ChEBI" id="CHEBI:30616"/>
    </ligand>
</feature>
<feature type="binding site" evidence="8">
    <location>
        <begin position="12"/>
        <end position="17"/>
    </location>
    <ligand>
        <name>ATP</name>
        <dbReference type="ChEBI" id="CHEBI:30616"/>
    </ligand>
</feature>
<organism evidence="10 11">
    <name type="scientific">Pasteurella canis</name>
    <dbReference type="NCBI Taxonomy" id="753"/>
    <lineage>
        <taxon>Bacteria</taxon>
        <taxon>Pseudomonadati</taxon>
        <taxon>Pseudomonadota</taxon>
        <taxon>Gammaproteobacteria</taxon>
        <taxon>Pasteurellales</taxon>
        <taxon>Pasteurellaceae</taxon>
        <taxon>Pasteurella</taxon>
    </lineage>
</organism>
<dbReference type="HAMAP" id="MF_00336">
    <property type="entry name" value="BioD"/>
    <property type="match status" value="1"/>
</dbReference>
<accession>A0A379ETZ8</accession>
<dbReference type="InterPro" id="IPR004472">
    <property type="entry name" value="DTB_synth_BioD"/>
</dbReference>
<keyword evidence="1 8" id="KW-0963">Cytoplasm</keyword>
<dbReference type="UniPathway" id="UPA00078">
    <property type="reaction ID" value="UER00161"/>
</dbReference>
<reference evidence="10 11" key="1">
    <citation type="submission" date="2018-06" db="EMBL/GenBank/DDBJ databases">
        <authorList>
            <consortium name="Pathogen Informatics"/>
            <person name="Doyle S."/>
        </authorList>
    </citation>
    <scope>NUCLEOTIDE SEQUENCE [LARGE SCALE GENOMIC DNA]</scope>
    <source>
        <strain evidence="10 11">NCTC11621</strain>
    </source>
</reference>
<name>A0A379ETZ8_9PAST</name>
<dbReference type="Gene3D" id="3.40.50.300">
    <property type="entry name" value="P-loop containing nucleotide triphosphate hydrolases"/>
    <property type="match status" value="1"/>
</dbReference>
<evidence type="ECO:0000313" key="10">
    <source>
        <dbReference type="EMBL" id="SUC09772.1"/>
    </source>
</evidence>
<evidence type="ECO:0000313" key="11">
    <source>
        <dbReference type="Proteomes" id="UP000254704"/>
    </source>
</evidence>
<feature type="active site" evidence="8">
    <location>
        <position position="37"/>
    </location>
</feature>
<comment type="pathway">
    <text evidence="8">Cofactor biosynthesis; biotin biosynthesis; biotin from 7,8-diaminononanoate: step 1/2.</text>
</comment>
<dbReference type="PANTHER" id="PTHR43210">
    <property type="entry name" value="DETHIOBIOTIN SYNTHETASE"/>
    <property type="match status" value="1"/>
</dbReference>
<feature type="binding site" evidence="8">
    <location>
        <position position="68"/>
    </location>
    <ligand>
        <name>ATP</name>
        <dbReference type="ChEBI" id="CHEBI:30616"/>
    </ligand>
</feature>
<dbReference type="Proteomes" id="UP000254704">
    <property type="component" value="Unassembled WGS sequence"/>
</dbReference>
<dbReference type="PANTHER" id="PTHR43210:SF5">
    <property type="entry name" value="DETHIOBIOTIN SYNTHETASE"/>
    <property type="match status" value="1"/>
</dbReference>
<dbReference type="GeneID" id="69686693"/>
<evidence type="ECO:0000256" key="2">
    <source>
        <dbReference type="ARBA" id="ARBA00022598"/>
    </source>
</evidence>
<dbReference type="SUPFAM" id="SSF52540">
    <property type="entry name" value="P-loop containing nucleoside triphosphate hydrolases"/>
    <property type="match status" value="1"/>
</dbReference>
<comment type="subcellular location">
    <subcellularLocation>
        <location evidence="8">Cytoplasm</location>
    </subcellularLocation>
</comment>
<reference evidence="9" key="2">
    <citation type="submission" date="2024-05" db="EMBL/GenBank/DDBJ databases">
        <title>Determining zoonotic pasteurella genome.</title>
        <authorList>
            <person name="Maeda T."/>
            <person name="Takahashi T."/>
            <person name="Yoshida H."/>
        </authorList>
    </citation>
    <scope>NUCLEOTIDE SEQUENCE</scope>
    <source>
        <strain evidence="9">PA42</strain>
    </source>
</reference>
<dbReference type="CDD" id="cd03109">
    <property type="entry name" value="DTBS"/>
    <property type="match status" value="1"/>
</dbReference>
<dbReference type="GO" id="GO:0009102">
    <property type="term" value="P:biotin biosynthetic process"/>
    <property type="evidence" value="ECO:0007669"/>
    <property type="project" value="UniProtKB-UniRule"/>
</dbReference>
<dbReference type="Proteomes" id="UP001052140">
    <property type="component" value="Unassembled WGS sequence"/>
</dbReference>
<gene>
    <name evidence="10" type="primary">bioD1</name>
    <name evidence="8" type="synonym">bioD</name>
    <name evidence="10" type="ORF">NCTC11621_00793</name>
    <name evidence="9" type="ORF">PA42_09170</name>
</gene>
<evidence type="ECO:0000313" key="9">
    <source>
        <dbReference type="EMBL" id="GJH42743.1"/>
    </source>
</evidence>
<keyword evidence="7 8" id="KW-0460">Magnesium</keyword>
<dbReference type="EMBL" id="BPUX01000012">
    <property type="protein sequence ID" value="GJH42743.1"/>
    <property type="molecule type" value="Genomic_DNA"/>
</dbReference>
<comment type="function">
    <text evidence="8">Catalyzes a mechanistically unusual reaction, the ATP-dependent insertion of CO2 between the N7 and N8 nitrogen atoms of 7,8-diaminopelargonic acid (DAPA, also called 7,8-diammoniononanoate) to form a ureido ring.</text>
</comment>
<dbReference type="NCBIfam" id="TIGR00347">
    <property type="entry name" value="bioD"/>
    <property type="match status" value="1"/>
</dbReference>
<feature type="binding site" evidence="8">
    <location>
        <begin position="215"/>
        <end position="217"/>
    </location>
    <ligand>
        <name>ATP</name>
        <dbReference type="ChEBI" id="CHEBI:30616"/>
    </ligand>
</feature>
<dbReference type="Pfam" id="PF13500">
    <property type="entry name" value="AAA_26"/>
    <property type="match status" value="1"/>
</dbReference>
<evidence type="ECO:0000256" key="6">
    <source>
        <dbReference type="ARBA" id="ARBA00022840"/>
    </source>
</evidence>
<proteinExistence type="inferred from homology"/>
<dbReference type="GO" id="GO:0000287">
    <property type="term" value="F:magnesium ion binding"/>
    <property type="evidence" value="ECO:0007669"/>
    <property type="project" value="UniProtKB-UniRule"/>
</dbReference>
<keyword evidence="12" id="KW-1185">Reference proteome</keyword>
<evidence type="ECO:0000256" key="1">
    <source>
        <dbReference type="ARBA" id="ARBA00022490"/>
    </source>
</evidence>
<dbReference type="InterPro" id="IPR027417">
    <property type="entry name" value="P-loop_NTPase"/>
</dbReference>
<comment type="cofactor">
    <cofactor evidence="8">
        <name>Mg(2+)</name>
        <dbReference type="ChEBI" id="CHEBI:18420"/>
    </cofactor>
</comment>
<dbReference type="FunFam" id="3.40.50.300:FF:000292">
    <property type="entry name" value="ATP-dependent dethiobiotin synthetase BioD"/>
    <property type="match status" value="1"/>
</dbReference>
<evidence type="ECO:0000256" key="5">
    <source>
        <dbReference type="ARBA" id="ARBA00022756"/>
    </source>
</evidence>
<keyword evidence="2 8" id="KW-0436">Ligase</keyword>
<comment type="caution">
    <text evidence="8">Lacks conserved residue(s) required for the propagation of feature annotation.</text>
</comment>
<dbReference type="PIRSF" id="PIRSF006755">
    <property type="entry name" value="DTB_synth"/>
    <property type="match status" value="1"/>
</dbReference>
<evidence type="ECO:0000256" key="8">
    <source>
        <dbReference type="HAMAP-Rule" id="MF_00336"/>
    </source>
</evidence>
<dbReference type="RefSeq" id="WP_115322662.1">
    <property type="nucleotide sequence ID" value="NZ_BPUX01000012.1"/>
</dbReference>